<dbReference type="AlphaFoldDB" id="A0A0D2WL73"/>
<feature type="transmembrane region" description="Helical" evidence="6">
    <location>
        <begin position="101"/>
        <end position="134"/>
    </location>
</feature>
<gene>
    <name evidence="7" type="ORF">CAOG_002417</name>
</gene>
<accession>A0A0D2WL73</accession>
<dbReference type="PANTHER" id="PTHR32001">
    <property type="entry name" value="KERATINOCYTE-ASSOCIATED PROTEIN 2"/>
    <property type="match status" value="1"/>
</dbReference>
<evidence type="ECO:0000313" key="7">
    <source>
        <dbReference type="EMBL" id="KJE91255.1"/>
    </source>
</evidence>
<dbReference type="Pfam" id="PF09775">
    <property type="entry name" value="Keratin_assoc"/>
    <property type="match status" value="1"/>
</dbReference>
<evidence type="ECO:0000256" key="1">
    <source>
        <dbReference type="ARBA" id="ARBA00004141"/>
    </source>
</evidence>
<evidence type="ECO:0000256" key="2">
    <source>
        <dbReference type="ARBA" id="ARBA00007279"/>
    </source>
</evidence>
<comment type="subcellular location">
    <subcellularLocation>
        <location evidence="1">Membrane</location>
        <topology evidence="1">Multi-pass membrane protein</topology>
    </subcellularLocation>
</comment>
<proteinExistence type="inferred from homology"/>
<dbReference type="Proteomes" id="UP000008743">
    <property type="component" value="Unassembled WGS sequence"/>
</dbReference>
<sequence length="146" mass="15826">MFVIEGINEIDSIVSPSSPISKSPISITMPEASSSFVFSLVLSVLTFGALQMFKKQIAGVQPLPILGGFVCSWFFVFFLTALNNLRQILSGSSYQSGRFDVVLALVITAFVGGSIHPICITTGIAFSLVAVYYLQRIATKTYQSRT</sequence>
<reference evidence="8" key="1">
    <citation type="submission" date="2011-02" db="EMBL/GenBank/DDBJ databases">
        <title>The Genome Sequence of Capsaspora owczarzaki ATCC 30864.</title>
        <authorList>
            <person name="Russ C."/>
            <person name="Cuomo C."/>
            <person name="Burger G."/>
            <person name="Gray M.W."/>
            <person name="Holland P.W.H."/>
            <person name="King N."/>
            <person name="Lang F.B.F."/>
            <person name="Roger A.J."/>
            <person name="Ruiz-Trillo I."/>
            <person name="Young S.K."/>
            <person name="Zeng Q."/>
            <person name="Gargeya S."/>
            <person name="Alvarado L."/>
            <person name="Berlin A."/>
            <person name="Chapman S.B."/>
            <person name="Chen Z."/>
            <person name="Freedman E."/>
            <person name="Gellesch M."/>
            <person name="Goldberg J."/>
            <person name="Griggs A."/>
            <person name="Gujja S."/>
            <person name="Heilman E."/>
            <person name="Heiman D."/>
            <person name="Howarth C."/>
            <person name="Mehta T."/>
            <person name="Neiman D."/>
            <person name="Pearson M."/>
            <person name="Roberts A."/>
            <person name="Saif S."/>
            <person name="Shea T."/>
            <person name="Shenoy N."/>
            <person name="Sisk P."/>
            <person name="Stolte C."/>
            <person name="Sykes S."/>
            <person name="White J."/>
            <person name="Yandava C."/>
            <person name="Haas B."/>
            <person name="Nusbaum C."/>
            <person name="Birren B."/>
        </authorList>
    </citation>
    <scope>NUCLEOTIDE SEQUENCE</scope>
    <source>
        <strain evidence="8">ATCC 30864</strain>
    </source>
</reference>
<protein>
    <submittedName>
        <fullName evidence="7">Uncharacterized protein</fullName>
    </submittedName>
</protein>
<dbReference type="PANTHER" id="PTHR32001:SF1">
    <property type="entry name" value="KERATINOCYTE-ASSOCIATED PROTEIN 2"/>
    <property type="match status" value="1"/>
</dbReference>
<evidence type="ECO:0000256" key="6">
    <source>
        <dbReference type="SAM" id="Phobius"/>
    </source>
</evidence>
<dbReference type="InterPro" id="IPR018614">
    <property type="entry name" value="KRTCAP2"/>
</dbReference>
<feature type="transmembrane region" description="Helical" evidence="6">
    <location>
        <begin position="62"/>
        <end position="81"/>
    </location>
</feature>
<dbReference type="STRING" id="595528.A0A0D2WL73"/>
<evidence type="ECO:0000256" key="3">
    <source>
        <dbReference type="ARBA" id="ARBA00022692"/>
    </source>
</evidence>
<keyword evidence="4 6" id="KW-1133">Transmembrane helix</keyword>
<dbReference type="EMBL" id="KE346362">
    <property type="protein sequence ID" value="KJE91255.1"/>
    <property type="molecule type" value="Genomic_DNA"/>
</dbReference>
<keyword evidence="8" id="KW-1185">Reference proteome</keyword>
<evidence type="ECO:0000256" key="5">
    <source>
        <dbReference type="ARBA" id="ARBA00023136"/>
    </source>
</evidence>
<evidence type="ECO:0000313" key="8">
    <source>
        <dbReference type="Proteomes" id="UP000008743"/>
    </source>
</evidence>
<dbReference type="OrthoDB" id="1111004at2759"/>
<dbReference type="GO" id="GO:0016020">
    <property type="term" value="C:membrane"/>
    <property type="evidence" value="ECO:0007669"/>
    <property type="project" value="UniProtKB-SubCell"/>
</dbReference>
<keyword evidence="5 6" id="KW-0472">Membrane</keyword>
<comment type="similarity">
    <text evidence="2">Belongs to the KRTCAP2 family.</text>
</comment>
<dbReference type="eggNOG" id="KOG4615">
    <property type="taxonomic scope" value="Eukaryota"/>
</dbReference>
<evidence type="ECO:0000256" key="4">
    <source>
        <dbReference type="ARBA" id="ARBA00022989"/>
    </source>
</evidence>
<dbReference type="PhylomeDB" id="A0A0D2WL73"/>
<name>A0A0D2WL73_CAPO3</name>
<organism evidence="7 8">
    <name type="scientific">Capsaspora owczarzaki (strain ATCC 30864)</name>
    <dbReference type="NCBI Taxonomy" id="595528"/>
    <lineage>
        <taxon>Eukaryota</taxon>
        <taxon>Filasterea</taxon>
        <taxon>Capsaspora</taxon>
    </lineage>
</organism>
<dbReference type="InParanoid" id="A0A0D2WL73"/>
<keyword evidence="3 6" id="KW-0812">Transmembrane</keyword>
<feature type="transmembrane region" description="Helical" evidence="6">
    <location>
        <begin position="32"/>
        <end position="50"/>
    </location>
</feature>